<dbReference type="InterPro" id="IPR004839">
    <property type="entry name" value="Aminotransferase_I/II_large"/>
</dbReference>
<evidence type="ECO:0000313" key="11">
    <source>
        <dbReference type="EMBL" id="KAG6397466.1"/>
    </source>
</evidence>
<dbReference type="GO" id="GO:0009095">
    <property type="term" value="P:aromatic amino acid family biosynthetic process, prephenate pathway"/>
    <property type="evidence" value="ECO:0007669"/>
    <property type="project" value="UniProtKB-ARBA"/>
</dbReference>
<dbReference type="AlphaFoldDB" id="A0A8X8ZA71"/>
<dbReference type="CDD" id="cd00609">
    <property type="entry name" value="AAT_like"/>
    <property type="match status" value="1"/>
</dbReference>
<dbReference type="InterPro" id="IPR015424">
    <property type="entry name" value="PyrdxlP-dep_Trfase"/>
</dbReference>
<dbReference type="Gene3D" id="3.40.640.10">
    <property type="entry name" value="Type I PLP-dependent aspartate aminotransferase-like (Major domain)"/>
    <property type="match status" value="1"/>
</dbReference>
<evidence type="ECO:0000313" key="12">
    <source>
        <dbReference type="Proteomes" id="UP000298416"/>
    </source>
</evidence>
<dbReference type="Gene3D" id="1.25.40.10">
    <property type="entry name" value="Tetratricopeptide repeat domain"/>
    <property type="match status" value="1"/>
</dbReference>
<keyword evidence="5" id="KW-0663">Pyridoxal phosphate</keyword>
<dbReference type="GO" id="GO:0004069">
    <property type="term" value="F:L-aspartate:2-oxoglutarate aminotransferase activity"/>
    <property type="evidence" value="ECO:0007669"/>
    <property type="project" value="UniProtKB-ARBA"/>
</dbReference>
<dbReference type="InterPro" id="IPR050596">
    <property type="entry name" value="AspAT/PAT-like"/>
</dbReference>
<feature type="region of interest" description="Disordered" evidence="9">
    <location>
        <begin position="1"/>
        <end position="22"/>
    </location>
</feature>
<feature type="domain" description="Aminotransferase class I/classII large" evidence="10">
    <location>
        <begin position="499"/>
        <end position="861"/>
    </location>
</feature>
<sequence>MDPSESESLPASSSPINSASASAVEDPLSSPYASLNSHCHDLSTLQDLACRGAWRTILDKVARSRSLSLLSRPHEHLIYLTFNVLALVKLRRFADAQQEFETLDDDLGSKQYQFESFPDQYPNNKSGSMVPFALRWLHAHLPFTLGDRQLSLDRLYVLLHFIRDTKLSRNRDSVTEISIDLWRKRETFVINSIVSHHLTLKEFKVCLYLLKSETSKLEDPFMVSKLGYVQMQYGDLEGAKRSFELVEKMVEKSEGGDANSNSNSNLKNLVGRNKALTYLVGKDYVSAVREYEACMERDASDFVAINNKALCLMYLRDLSDSIKVLESALERVPTVALNETLVVNLCSMYELAYVNHADIKKTLSTWIARVAPDDFDTSSVLFVVMNMIMMLMIVLQQVFVTGLLSCNVAKVLGDLVLVLVIVVQCSSDSDFLRFLSCRSLCGATRQLHLQGASALVRAEMSSDAVQVDVSLSPRVNSVKPSKTVAITDQATALVQAGVPVIRLAAGEPDFDTPTPIAEAGIKAIREGFTRYTPNAGTLELRAAICHKLKEENGISYTPDQILVSNGAKQSILQAVLAVCSPGDEVIIPAPFWVSYPEMARLADANPVILPTTISENFLIDPKVLESSLTEKSRLLILCSPSNPTGSVYPRKLLEQIAEIVAKHPRLLVMSDEIYEHIIYAPATHTSFASLPGMWDRTLTVNGFSKAFAMTGWRLGYLAGPKHFVSACGKIQSQSTSGASSISQKAAVAALGLGYAGGEAVADMVKAFRERRDVLVKSFGELDRVKISEPQGAFYLFLDFSLYYGLEVDGFGVINGSEALCRYLLDKAQVALVPGDAFGDDTCIRISYAESLTTLQAAVERIKGALIALKPAVAV</sequence>
<evidence type="ECO:0000259" key="10">
    <source>
        <dbReference type="Pfam" id="PF00155"/>
    </source>
</evidence>
<evidence type="ECO:0000256" key="4">
    <source>
        <dbReference type="ARBA" id="ARBA00022679"/>
    </source>
</evidence>
<dbReference type="GO" id="GO:0030170">
    <property type="term" value="F:pyridoxal phosphate binding"/>
    <property type="evidence" value="ECO:0007669"/>
    <property type="project" value="InterPro"/>
</dbReference>
<keyword evidence="3" id="KW-0032">Aminotransferase</keyword>
<dbReference type="GO" id="GO:0033854">
    <property type="term" value="F:glutamate-prephenate aminotransferase activity"/>
    <property type="evidence" value="ECO:0007669"/>
    <property type="project" value="UniProtKB-ARBA"/>
</dbReference>
<comment type="similarity">
    <text evidence="2">Belongs to the class-I pyridoxal-phosphate-dependent aminotransferase family.</text>
</comment>
<reference evidence="11" key="1">
    <citation type="submission" date="2018-01" db="EMBL/GenBank/DDBJ databases">
        <authorList>
            <person name="Mao J.F."/>
        </authorList>
    </citation>
    <scope>NUCLEOTIDE SEQUENCE</scope>
    <source>
        <strain evidence="11">Huo1</strain>
        <tissue evidence="11">Leaf</tissue>
    </source>
</reference>
<keyword evidence="4" id="KW-0808">Transferase</keyword>
<evidence type="ECO:0000256" key="9">
    <source>
        <dbReference type="SAM" id="MobiDB-lite"/>
    </source>
</evidence>
<gene>
    <name evidence="11" type="ORF">SASPL_143633</name>
</gene>
<dbReference type="Pfam" id="PF00155">
    <property type="entry name" value="Aminotran_1_2"/>
    <property type="match status" value="1"/>
</dbReference>
<dbReference type="Gene3D" id="3.90.1150.10">
    <property type="entry name" value="Aspartate Aminotransferase, domain 1"/>
    <property type="match status" value="1"/>
</dbReference>
<evidence type="ECO:0000256" key="6">
    <source>
        <dbReference type="ARBA" id="ARBA00060544"/>
    </source>
</evidence>
<dbReference type="InterPro" id="IPR015421">
    <property type="entry name" value="PyrdxlP-dep_Trfase_major"/>
</dbReference>
<reference evidence="11" key="2">
    <citation type="submission" date="2020-08" db="EMBL/GenBank/DDBJ databases">
        <title>Plant Genome Project.</title>
        <authorList>
            <person name="Zhang R.-G."/>
        </authorList>
    </citation>
    <scope>NUCLEOTIDE SEQUENCE</scope>
    <source>
        <strain evidence="11">Huo1</strain>
        <tissue evidence="11">Leaf</tissue>
    </source>
</reference>
<comment type="cofactor">
    <cofactor evidence="1">
        <name>pyridoxal 5'-phosphate</name>
        <dbReference type="ChEBI" id="CHEBI:597326"/>
    </cofactor>
</comment>
<dbReference type="Proteomes" id="UP000298416">
    <property type="component" value="Unassembled WGS sequence"/>
</dbReference>
<dbReference type="FunFam" id="3.40.640.10:FF:000033">
    <property type="entry name" value="Aspartate aminotransferase"/>
    <property type="match status" value="1"/>
</dbReference>
<comment type="pathway">
    <text evidence="7">Amino-acid biosynthesis; L-phenylalanine biosynthesis; L-arogenate from prephenate (L-Asp route): step 1/1.</text>
</comment>
<dbReference type="GO" id="GO:0033853">
    <property type="term" value="F:aspartate-prephenate aminotransferase activity"/>
    <property type="evidence" value="ECO:0007669"/>
    <property type="project" value="UniProtKB-ARBA"/>
</dbReference>
<proteinExistence type="inferred from homology"/>
<evidence type="ECO:0000256" key="8">
    <source>
        <dbReference type="ARBA" id="ARBA00074369"/>
    </source>
</evidence>
<evidence type="ECO:0000256" key="5">
    <source>
        <dbReference type="ARBA" id="ARBA00022898"/>
    </source>
</evidence>
<dbReference type="PANTHER" id="PTHR46383:SF1">
    <property type="entry name" value="ASPARTATE AMINOTRANSFERASE"/>
    <property type="match status" value="1"/>
</dbReference>
<dbReference type="PROSITE" id="PS00105">
    <property type="entry name" value="AA_TRANSFER_CLASS_1"/>
    <property type="match status" value="1"/>
</dbReference>
<comment type="caution">
    <text evidence="11">The sequence shown here is derived from an EMBL/GenBank/DDBJ whole genome shotgun (WGS) entry which is preliminary data.</text>
</comment>
<dbReference type="InterPro" id="IPR011990">
    <property type="entry name" value="TPR-like_helical_dom_sf"/>
</dbReference>
<dbReference type="SUPFAM" id="SSF48452">
    <property type="entry name" value="TPR-like"/>
    <property type="match status" value="1"/>
</dbReference>
<dbReference type="EMBL" id="PNBA02000016">
    <property type="protein sequence ID" value="KAG6397466.1"/>
    <property type="molecule type" value="Genomic_DNA"/>
</dbReference>
<keyword evidence="12" id="KW-1185">Reference proteome</keyword>
<evidence type="ECO:0000256" key="2">
    <source>
        <dbReference type="ARBA" id="ARBA00007441"/>
    </source>
</evidence>
<organism evidence="11">
    <name type="scientific">Salvia splendens</name>
    <name type="common">Scarlet sage</name>
    <dbReference type="NCBI Taxonomy" id="180675"/>
    <lineage>
        <taxon>Eukaryota</taxon>
        <taxon>Viridiplantae</taxon>
        <taxon>Streptophyta</taxon>
        <taxon>Embryophyta</taxon>
        <taxon>Tracheophyta</taxon>
        <taxon>Spermatophyta</taxon>
        <taxon>Magnoliopsida</taxon>
        <taxon>eudicotyledons</taxon>
        <taxon>Gunneridae</taxon>
        <taxon>Pentapetalae</taxon>
        <taxon>asterids</taxon>
        <taxon>lamiids</taxon>
        <taxon>Lamiales</taxon>
        <taxon>Lamiaceae</taxon>
        <taxon>Nepetoideae</taxon>
        <taxon>Mentheae</taxon>
        <taxon>Salviinae</taxon>
        <taxon>Salvia</taxon>
        <taxon>Salvia subgen. Calosphace</taxon>
        <taxon>core Calosphace</taxon>
    </lineage>
</organism>
<evidence type="ECO:0000256" key="3">
    <source>
        <dbReference type="ARBA" id="ARBA00022576"/>
    </source>
</evidence>
<dbReference type="SUPFAM" id="SSF53383">
    <property type="entry name" value="PLP-dependent transferases"/>
    <property type="match status" value="1"/>
</dbReference>
<accession>A0A8X8ZA71</accession>
<evidence type="ECO:0000256" key="1">
    <source>
        <dbReference type="ARBA" id="ARBA00001933"/>
    </source>
</evidence>
<dbReference type="InterPro" id="IPR004838">
    <property type="entry name" value="NHTrfase_class1_PyrdxlP-BS"/>
</dbReference>
<dbReference type="InterPro" id="IPR015422">
    <property type="entry name" value="PyrdxlP-dep_Trfase_small"/>
</dbReference>
<name>A0A8X8ZA71_SALSN</name>
<protein>
    <recommendedName>
        <fullName evidence="8">Bifunctional aspartate aminotransferase and glutamate/aspartate-prephenate aminotransferase</fullName>
    </recommendedName>
</protein>
<comment type="pathway">
    <text evidence="6">Amino-acid biosynthesis; L-phenylalanine biosynthesis; L-arogenate from prephenate (L-Glu route): step 1/1.</text>
</comment>
<feature type="compositionally biased region" description="Low complexity" evidence="9">
    <location>
        <begin position="6"/>
        <end position="22"/>
    </location>
</feature>
<evidence type="ECO:0000256" key="7">
    <source>
        <dbReference type="ARBA" id="ARBA00060601"/>
    </source>
</evidence>
<dbReference type="PANTHER" id="PTHR46383">
    <property type="entry name" value="ASPARTATE AMINOTRANSFERASE"/>
    <property type="match status" value="1"/>
</dbReference>